<accession>A0A0F9BXR8</accession>
<evidence type="ECO:0000313" key="1">
    <source>
        <dbReference type="EMBL" id="KKK89256.1"/>
    </source>
</evidence>
<dbReference type="EMBL" id="LAZR01049610">
    <property type="protein sequence ID" value="KKK89256.1"/>
    <property type="molecule type" value="Genomic_DNA"/>
</dbReference>
<name>A0A0F9BXR8_9ZZZZ</name>
<comment type="caution">
    <text evidence="1">The sequence shown here is derived from an EMBL/GenBank/DDBJ whole genome shotgun (WGS) entry which is preliminary data.</text>
</comment>
<sequence>MSKTIKAWAIVDKRGDYLSKEALPNWGRFWIFETRKQARKEMKSRFYNTHRSNIDKVVRIKIIRQK</sequence>
<organism evidence="1">
    <name type="scientific">marine sediment metagenome</name>
    <dbReference type="NCBI Taxonomy" id="412755"/>
    <lineage>
        <taxon>unclassified sequences</taxon>
        <taxon>metagenomes</taxon>
        <taxon>ecological metagenomes</taxon>
    </lineage>
</organism>
<protein>
    <submittedName>
        <fullName evidence="1">Uncharacterized protein</fullName>
    </submittedName>
</protein>
<proteinExistence type="predicted"/>
<gene>
    <name evidence="1" type="ORF">LCGC14_2734940</name>
</gene>
<reference evidence="1" key="1">
    <citation type="journal article" date="2015" name="Nature">
        <title>Complex archaea that bridge the gap between prokaryotes and eukaryotes.</title>
        <authorList>
            <person name="Spang A."/>
            <person name="Saw J.H."/>
            <person name="Jorgensen S.L."/>
            <person name="Zaremba-Niedzwiedzka K."/>
            <person name="Martijn J."/>
            <person name="Lind A.E."/>
            <person name="van Eijk R."/>
            <person name="Schleper C."/>
            <person name="Guy L."/>
            <person name="Ettema T.J."/>
        </authorList>
    </citation>
    <scope>NUCLEOTIDE SEQUENCE</scope>
</reference>
<dbReference type="AlphaFoldDB" id="A0A0F9BXR8"/>